<accession>A0A6J4R5X2</accession>
<sequence>MDDLFALVRTDAEELRLEFGRASIQGRGTPQDIATFRETALQGIVSNYFPFPFRVAKGGIVDSYGRRSDSVDCILVNPMHPYTIDRRENFKLIFADGVDAAIEVKPDISQRYALYRGVVARIDGEGAAQGRNDPGYARAGRESSGRVFPPSAVLHLRDEGKGGPP</sequence>
<name>A0A6J4R5X2_9ACTN</name>
<evidence type="ECO:0000256" key="1">
    <source>
        <dbReference type="SAM" id="MobiDB-lite"/>
    </source>
</evidence>
<organism evidence="3">
    <name type="scientific">uncultured Rubrobacteraceae bacterium</name>
    <dbReference type="NCBI Taxonomy" id="349277"/>
    <lineage>
        <taxon>Bacteria</taxon>
        <taxon>Bacillati</taxon>
        <taxon>Actinomycetota</taxon>
        <taxon>Rubrobacteria</taxon>
        <taxon>Rubrobacterales</taxon>
        <taxon>Rubrobacteraceae</taxon>
        <taxon>environmental samples</taxon>
    </lineage>
</organism>
<evidence type="ECO:0000313" key="3">
    <source>
        <dbReference type="EMBL" id="CAA9464993.1"/>
    </source>
</evidence>
<evidence type="ECO:0000259" key="2">
    <source>
        <dbReference type="Pfam" id="PF20247"/>
    </source>
</evidence>
<dbReference type="EMBL" id="CADCVF010000069">
    <property type="protein sequence ID" value="CAA9464993.1"/>
    <property type="molecule type" value="Genomic_DNA"/>
</dbReference>
<gene>
    <name evidence="3" type="ORF">AVDCRST_MAG58-3341</name>
</gene>
<dbReference type="InterPro" id="IPR046537">
    <property type="entry name" value="DUF6602"/>
</dbReference>
<reference evidence="3" key="1">
    <citation type="submission" date="2020-02" db="EMBL/GenBank/DDBJ databases">
        <authorList>
            <person name="Meier V. D."/>
        </authorList>
    </citation>
    <scope>NUCLEOTIDE SEQUENCE</scope>
    <source>
        <strain evidence="3">AVDCRST_MAG58</strain>
    </source>
</reference>
<feature type="compositionally biased region" description="Basic and acidic residues" evidence="1">
    <location>
        <begin position="155"/>
        <end position="165"/>
    </location>
</feature>
<feature type="domain" description="DUF6602" evidence="2">
    <location>
        <begin position="30"/>
        <end position="111"/>
    </location>
</feature>
<protein>
    <recommendedName>
        <fullName evidence="2">DUF6602 domain-containing protein</fullName>
    </recommendedName>
</protein>
<feature type="region of interest" description="Disordered" evidence="1">
    <location>
        <begin position="130"/>
        <end position="165"/>
    </location>
</feature>
<dbReference type="Pfam" id="PF20247">
    <property type="entry name" value="DUF6602"/>
    <property type="match status" value="1"/>
</dbReference>
<proteinExistence type="predicted"/>
<dbReference type="AlphaFoldDB" id="A0A6J4R5X2"/>